<dbReference type="GO" id="GO:0019878">
    <property type="term" value="P:lysine biosynthetic process via aminoadipic acid"/>
    <property type="evidence" value="ECO:0007669"/>
    <property type="project" value="TreeGrafter"/>
</dbReference>
<dbReference type="PANTHER" id="PTHR42790">
    <property type="entry name" value="AMINOTRANSFERASE"/>
    <property type="match status" value="1"/>
</dbReference>
<dbReference type="eggNOG" id="KOG0634">
    <property type="taxonomic scope" value="Eukaryota"/>
</dbReference>
<reference evidence="7 8" key="1">
    <citation type="journal article" date="2011" name="Proc. Natl. Acad. Sci. U.S.A.">
        <title>Comparative genomics of xylose-fermenting fungi for enhanced biofuel production.</title>
        <authorList>
            <person name="Wohlbach D.J."/>
            <person name="Kuo A."/>
            <person name="Sato T.K."/>
            <person name="Potts K.M."/>
            <person name="Salamov A.A."/>
            <person name="LaButti K.M."/>
            <person name="Sun H."/>
            <person name="Clum A."/>
            <person name="Pangilinan J.L."/>
            <person name="Lindquist E.A."/>
            <person name="Lucas S."/>
            <person name="Lapidus A."/>
            <person name="Jin M."/>
            <person name="Gunawan C."/>
            <person name="Balan V."/>
            <person name="Dale B.E."/>
            <person name="Jeffries T.W."/>
            <person name="Zinkel R."/>
            <person name="Barry K.W."/>
            <person name="Grigoriev I.V."/>
            <person name="Gasch A.P."/>
        </authorList>
    </citation>
    <scope>NUCLEOTIDE SEQUENCE [LARGE SCALE GENOMIC DNA]</scope>
    <source>
        <strain evidence="7">ATCC 10573</strain>
        <strain evidence="8">ATCC 10573 / BCRC 21748 / CBS 615 / JCM 9827 / NBRC 10315 / NRRL Y-1498 / VKM Y-70</strain>
    </source>
</reference>
<dbReference type="InterPro" id="IPR015424">
    <property type="entry name" value="PyrdxlP-dep_Trfase"/>
</dbReference>
<dbReference type="EMBL" id="GL996515">
    <property type="protein sequence ID" value="EGV64738.1"/>
    <property type="molecule type" value="Genomic_DNA"/>
</dbReference>
<keyword evidence="4 7" id="KW-0808">Transferase</keyword>
<keyword evidence="8" id="KW-1185">Reference proteome</keyword>
<evidence type="ECO:0000256" key="4">
    <source>
        <dbReference type="ARBA" id="ARBA00022679"/>
    </source>
</evidence>
<dbReference type="Pfam" id="PF00155">
    <property type="entry name" value="Aminotran_1_2"/>
    <property type="match status" value="1"/>
</dbReference>
<keyword evidence="3 7" id="KW-0032">Aminotransferase</keyword>
<dbReference type="Proteomes" id="UP000000707">
    <property type="component" value="Unassembled WGS sequence"/>
</dbReference>
<dbReference type="InterPro" id="IPR050859">
    <property type="entry name" value="Class-I_PLP-dep_aminotransf"/>
</dbReference>
<feature type="domain" description="Aminotransferase class I/classII large" evidence="6">
    <location>
        <begin position="114"/>
        <end position="492"/>
    </location>
</feature>
<dbReference type="EMBL" id="GL996515">
    <property type="protein sequence ID" value="EGV64737.1"/>
    <property type="molecule type" value="Genomic_DNA"/>
</dbReference>
<dbReference type="GO" id="GO:0009074">
    <property type="term" value="P:aromatic amino acid family catabolic process"/>
    <property type="evidence" value="ECO:0007669"/>
    <property type="project" value="TreeGrafter"/>
</dbReference>
<evidence type="ECO:0000256" key="3">
    <source>
        <dbReference type="ARBA" id="ARBA00022576"/>
    </source>
</evidence>
<dbReference type="GO" id="GO:0030170">
    <property type="term" value="F:pyridoxal phosphate binding"/>
    <property type="evidence" value="ECO:0007669"/>
    <property type="project" value="InterPro"/>
</dbReference>
<evidence type="ECO:0000313" key="7">
    <source>
        <dbReference type="EMBL" id="EGV64738.1"/>
    </source>
</evidence>
<evidence type="ECO:0000313" key="8">
    <source>
        <dbReference type="Proteomes" id="UP000000707"/>
    </source>
</evidence>
<evidence type="ECO:0000256" key="1">
    <source>
        <dbReference type="ARBA" id="ARBA00001933"/>
    </source>
</evidence>
<comment type="cofactor">
    <cofactor evidence="1">
        <name>pyridoxal 5'-phosphate</name>
        <dbReference type="ChEBI" id="CHEBI:597326"/>
    </cofactor>
</comment>
<dbReference type="Gene3D" id="3.40.640.10">
    <property type="entry name" value="Type I PLP-dependent aspartate aminotransferase-like (Major domain)"/>
    <property type="match status" value="1"/>
</dbReference>
<organism evidence="8">
    <name type="scientific">Candida tenuis (strain ATCC 10573 / BCRC 21748 / CBS 615 / JCM 9827 / NBRC 10315 / NRRL Y-1498 / VKM Y-70)</name>
    <name type="common">Yeast</name>
    <name type="synonym">Yamadazyma tenuis</name>
    <dbReference type="NCBI Taxonomy" id="590646"/>
    <lineage>
        <taxon>Eukaryota</taxon>
        <taxon>Fungi</taxon>
        <taxon>Dikarya</taxon>
        <taxon>Ascomycota</taxon>
        <taxon>Saccharomycotina</taxon>
        <taxon>Pichiomycetes</taxon>
        <taxon>Debaryomycetaceae</taxon>
        <taxon>Yamadazyma</taxon>
    </lineage>
</organism>
<name>G3B2R1_CANTC</name>
<dbReference type="HOGENOM" id="CLU_017584_0_5_1"/>
<dbReference type="GO" id="GO:0008793">
    <property type="term" value="F:aromatic-amino-acid transaminase activity"/>
    <property type="evidence" value="ECO:0007669"/>
    <property type="project" value="TreeGrafter"/>
</dbReference>
<dbReference type="OrthoDB" id="691673at2759"/>
<dbReference type="PANTHER" id="PTHR42790:SF2">
    <property type="entry name" value="AROMATIC AMINO ACID AMINOTRANSFERASE 2"/>
    <property type="match status" value="1"/>
</dbReference>
<evidence type="ECO:0000256" key="2">
    <source>
        <dbReference type="ARBA" id="ARBA00007441"/>
    </source>
</evidence>
<sequence length="510" mass="56958">MTVSSEYSLEHLISKRAAGRKKIHFATALTEGAPHGYIPHKEPLYMSGGMPNVGFFPVDSISVGVADYPFQKQFELTHSNGSLEALSKDLKKLDVQAESTKKVEIAKIGTDKNLIDIRQGLQYSHWNGMEQLLEFTKDFITRTHPPAHSDWSTILTTGAGDGILKCMDSVLDKDDVVLMEEFTFTPSLMMIRETGATGVPIKLKVSSDSEGIDLEYLTDLLENWETLKPGLKKPKALYTIPTGQNPTGLTQSLEFRKKIYALAEKYDFIIIEDDPYGYLTLPPFKQPEGTQSLDEFLTVDEYIKDHLTPSYLEIDTSARVLRIETFSKLFAPGLRVGFIVGHKRLIDVIAAYSVIVTKFPSGVAQTVLQNVLFQKFGGVEGWLQWILKLRSAYIHRRNLLLHELTQASAYQKGLIDVIDPQAGMFVSVVLKFPEGTDVSEKITLLNWKFSAYGVSVVPGLNMAVDKEFSASRGNFYRLTFVPLNTDAEVIEGAKRFAAAVDDFFAKGLEF</sequence>
<dbReference type="GO" id="GO:0047536">
    <property type="term" value="F:2-aminoadipate transaminase activity"/>
    <property type="evidence" value="ECO:0007669"/>
    <property type="project" value="TreeGrafter"/>
</dbReference>
<dbReference type="CDD" id="cd00609">
    <property type="entry name" value="AAT_like"/>
    <property type="match status" value="1"/>
</dbReference>
<gene>
    <name evidence="7" type="ORF">CANTEDRAFT_120671</name>
</gene>
<evidence type="ECO:0000256" key="5">
    <source>
        <dbReference type="ARBA" id="ARBA00022898"/>
    </source>
</evidence>
<dbReference type="InterPro" id="IPR015421">
    <property type="entry name" value="PyrdxlP-dep_Trfase_major"/>
</dbReference>
<dbReference type="AlphaFoldDB" id="G3B2R1"/>
<comment type="similarity">
    <text evidence="2">Belongs to the class-I pyridoxal-phosphate-dependent aminotransferase family.</text>
</comment>
<proteinExistence type="inferred from homology"/>
<accession>G3B2R1</accession>
<dbReference type="SUPFAM" id="SSF53383">
    <property type="entry name" value="PLP-dependent transferases"/>
    <property type="match status" value="1"/>
</dbReference>
<dbReference type="InterPro" id="IPR004839">
    <property type="entry name" value="Aminotransferase_I/II_large"/>
</dbReference>
<evidence type="ECO:0000259" key="6">
    <source>
        <dbReference type="Pfam" id="PF00155"/>
    </source>
</evidence>
<dbReference type="STRING" id="590646.G3B2R1"/>
<dbReference type="KEGG" id="cten:90982291"/>
<keyword evidence="5" id="KW-0663">Pyridoxal phosphate</keyword>
<dbReference type="GO" id="GO:0006571">
    <property type="term" value="P:tyrosine biosynthetic process"/>
    <property type="evidence" value="ECO:0007669"/>
    <property type="project" value="TreeGrafter"/>
</dbReference>
<protein>
    <submittedName>
        <fullName evidence="7">Aromatic amino acid aminotransferase II</fullName>
    </submittedName>
</protein>